<dbReference type="AlphaFoldDB" id="A0A6A5UWJ0"/>
<dbReference type="Proteomes" id="UP000800036">
    <property type="component" value="Unassembled WGS sequence"/>
</dbReference>
<keyword evidence="3" id="KW-1185">Reference proteome</keyword>
<feature type="region of interest" description="Disordered" evidence="1">
    <location>
        <begin position="1"/>
        <end position="22"/>
    </location>
</feature>
<gene>
    <name evidence="2" type="ORF">BU23DRAFT_601505</name>
</gene>
<accession>A0A6A5UWJ0</accession>
<dbReference type="OrthoDB" id="3934814at2759"/>
<reference evidence="2" key="1">
    <citation type="journal article" date="2020" name="Stud. Mycol.">
        <title>101 Dothideomycetes genomes: a test case for predicting lifestyles and emergence of pathogens.</title>
        <authorList>
            <person name="Haridas S."/>
            <person name="Albert R."/>
            <person name="Binder M."/>
            <person name="Bloem J."/>
            <person name="Labutti K."/>
            <person name="Salamov A."/>
            <person name="Andreopoulos B."/>
            <person name="Baker S."/>
            <person name="Barry K."/>
            <person name="Bills G."/>
            <person name="Bluhm B."/>
            <person name="Cannon C."/>
            <person name="Castanera R."/>
            <person name="Culley D."/>
            <person name="Daum C."/>
            <person name="Ezra D."/>
            <person name="Gonzalez J."/>
            <person name="Henrissat B."/>
            <person name="Kuo A."/>
            <person name="Liang C."/>
            <person name="Lipzen A."/>
            <person name="Lutzoni F."/>
            <person name="Magnuson J."/>
            <person name="Mondo S."/>
            <person name="Nolan M."/>
            <person name="Ohm R."/>
            <person name="Pangilinan J."/>
            <person name="Park H.-J."/>
            <person name="Ramirez L."/>
            <person name="Alfaro M."/>
            <person name="Sun H."/>
            <person name="Tritt A."/>
            <person name="Yoshinaga Y."/>
            <person name="Zwiers L.-H."/>
            <person name="Turgeon B."/>
            <person name="Goodwin S."/>
            <person name="Spatafora J."/>
            <person name="Crous P."/>
            <person name="Grigoriev I."/>
        </authorList>
    </citation>
    <scope>NUCLEOTIDE SEQUENCE</scope>
    <source>
        <strain evidence="2">CBS 107.79</strain>
    </source>
</reference>
<name>A0A6A5UWJ0_9PLEO</name>
<proteinExistence type="predicted"/>
<evidence type="ECO:0000313" key="2">
    <source>
        <dbReference type="EMBL" id="KAF1969553.1"/>
    </source>
</evidence>
<dbReference type="EMBL" id="ML976708">
    <property type="protein sequence ID" value="KAF1969553.1"/>
    <property type="molecule type" value="Genomic_DNA"/>
</dbReference>
<sequence length="222" mass="25287">MQRGRLNKGAADQRKPTTESQQMQALISHFEQLTGDDEEFNKFQEKVRSRKKDLKALLQQRLQQAEQNDVRRRNEISSLIAEALTKPSTPTRRQPSAFPGTRIVGNASHSSVIKVDAACRSMLSEYRNLDAIIEDMAGDNKKPVTEKWMKDVEETERLLKLGHKTAVRNVKKVLYPDAEDAEEEGEKGIGVQEELNMELRDGLRYAERGVKRMVKGLPKDAR</sequence>
<evidence type="ECO:0000256" key="1">
    <source>
        <dbReference type="SAM" id="MobiDB-lite"/>
    </source>
</evidence>
<protein>
    <submittedName>
        <fullName evidence="2">Uncharacterized protein</fullName>
    </submittedName>
</protein>
<evidence type="ECO:0000313" key="3">
    <source>
        <dbReference type="Proteomes" id="UP000800036"/>
    </source>
</evidence>
<organism evidence="2 3">
    <name type="scientific">Bimuria novae-zelandiae CBS 107.79</name>
    <dbReference type="NCBI Taxonomy" id="1447943"/>
    <lineage>
        <taxon>Eukaryota</taxon>
        <taxon>Fungi</taxon>
        <taxon>Dikarya</taxon>
        <taxon>Ascomycota</taxon>
        <taxon>Pezizomycotina</taxon>
        <taxon>Dothideomycetes</taxon>
        <taxon>Pleosporomycetidae</taxon>
        <taxon>Pleosporales</taxon>
        <taxon>Massarineae</taxon>
        <taxon>Didymosphaeriaceae</taxon>
        <taxon>Bimuria</taxon>
    </lineage>
</organism>